<evidence type="ECO:0000259" key="15">
    <source>
        <dbReference type="PROSITE" id="PS50102"/>
    </source>
</evidence>
<keyword evidence="8" id="KW-0805">Transcription regulation</keyword>
<dbReference type="GO" id="GO:0005694">
    <property type="term" value="C:chromosome"/>
    <property type="evidence" value="ECO:0007669"/>
    <property type="project" value="UniProtKB-SubCell"/>
</dbReference>
<name>A0A0N5ACC1_9BILA</name>
<comment type="subcellular location">
    <subcellularLocation>
        <location evidence="2">Chromosome</location>
    </subcellularLocation>
    <subcellularLocation>
        <location evidence="1">Nucleus</location>
    </subcellularLocation>
</comment>
<evidence type="ECO:0000256" key="9">
    <source>
        <dbReference type="ARBA" id="ARBA00023163"/>
    </source>
</evidence>
<dbReference type="Gene3D" id="3.30.70.330">
    <property type="match status" value="1"/>
</dbReference>
<dbReference type="InterPro" id="IPR012677">
    <property type="entry name" value="Nucleotide-bd_a/b_plait_sf"/>
</dbReference>
<evidence type="ECO:0000256" key="2">
    <source>
        <dbReference type="ARBA" id="ARBA00004286"/>
    </source>
</evidence>
<evidence type="ECO:0000256" key="10">
    <source>
        <dbReference type="ARBA" id="ARBA00023242"/>
    </source>
</evidence>
<keyword evidence="7 11" id="KW-0694">RNA-binding</keyword>
<dbReference type="GO" id="GO:0032021">
    <property type="term" value="C:NELF complex"/>
    <property type="evidence" value="ECO:0007669"/>
    <property type="project" value="InterPro"/>
</dbReference>
<reference evidence="17" key="1">
    <citation type="submission" date="2017-02" db="UniProtKB">
        <authorList>
            <consortium name="WormBaseParasite"/>
        </authorList>
    </citation>
    <scope>IDENTIFICATION</scope>
</reference>
<dbReference type="GO" id="GO:0003723">
    <property type="term" value="F:RNA binding"/>
    <property type="evidence" value="ECO:0007669"/>
    <property type="project" value="UniProtKB-UniRule"/>
</dbReference>
<evidence type="ECO:0000256" key="3">
    <source>
        <dbReference type="ARBA" id="ARBA00006120"/>
    </source>
</evidence>
<evidence type="ECO:0000256" key="1">
    <source>
        <dbReference type="ARBA" id="ARBA00004123"/>
    </source>
</evidence>
<proteinExistence type="inferred from homology"/>
<protein>
    <recommendedName>
        <fullName evidence="4">Negative elongation factor E</fullName>
    </recommendedName>
</protein>
<feature type="compositionally biased region" description="Basic and acidic residues" evidence="13">
    <location>
        <begin position="258"/>
        <end position="268"/>
    </location>
</feature>
<dbReference type="PROSITE" id="PS50102">
    <property type="entry name" value="RRM"/>
    <property type="match status" value="1"/>
</dbReference>
<dbReference type="PANTHER" id="PTHR17250:SF0">
    <property type="entry name" value="NEGATIVE ELONGATION FACTOR E"/>
    <property type="match status" value="1"/>
</dbReference>
<evidence type="ECO:0000256" key="13">
    <source>
        <dbReference type="SAM" id="MobiDB-lite"/>
    </source>
</evidence>
<evidence type="ECO:0000313" key="16">
    <source>
        <dbReference type="Proteomes" id="UP000046393"/>
    </source>
</evidence>
<keyword evidence="9" id="KW-0804">Transcription</keyword>
<dbReference type="Pfam" id="PF00076">
    <property type="entry name" value="RRM_1"/>
    <property type="match status" value="1"/>
</dbReference>
<keyword evidence="12" id="KW-0175">Coiled coil</keyword>
<dbReference type="SUPFAM" id="SSF54928">
    <property type="entry name" value="RNA-binding domain, RBD"/>
    <property type="match status" value="1"/>
</dbReference>
<feature type="region of interest" description="Disordered" evidence="13">
    <location>
        <begin position="131"/>
        <end position="161"/>
    </location>
</feature>
<evidence type="ECO:0000256" key="8">
    <source>
        <dbReference type="ARBA" id="ARBA00023015"/>
    </source>
</evidence>
<keyword evidence="6" id="KW-0678">Repressor</keyword>
<dbReference type="SMART" id="SM00360">
    <property type="entry name" value="RRM"/>
    <property type="match status" value="1"/>
</dbReference>
<dbReference type="InterPro" id="IPR035979">
    <property type="entry name" value="RBD_domain_sf"/>
</dbReference>
<comment type="similarity">
    <text evidence="3">Belongs to the RRM NELF-E family.</text>
</comment>
<evidence type="ECO:0000256" key="12">
    <source>
        <dbReference type="SAM" id="Coils"/>
    </source>
</evidence>
<organism evidence="16 17">
    <name type="scientific">Syphacia muris</name>
    <dbReference type="NCBI Taxonomy" id="451379"/>
    <lineage>
        <taxon>Eukaryota</taxon>
        <taxon>Metazoa</taxon>
        <taxon>Ecdysozoa</taxon>
        <taxon>Nematoda</taxon>
        <taxon>Chromadorea</taxon>
        <taxon>Rhabditida</taxon>
        <taxon>Spirurina</taxon>
        <taxon>Oxyuridomorpha</taxon>
        <taxon>Oxyuroidea</taxon>
        <taxon>Oxyuridae</taxon>
        <taxon>Syphacia</taxon>
    </lineage>
</organism>
<dbReference type="PANTHER" id="PTHR17250">
    <property type="entry name" value="NEGATIVE ELONGATION FACTOR E"/>
    <property type="match status" value="1"/>
</dbReference>
<keyword evidence="16" id="KW-1185">Reference proteome</keyword>
<evidence type="ECO:0000256" key="5">
    <source>
        <dbReference type="ARBA" id="ARBA00022454"/>
    </source>
</evidence>
<feature type="compositionally biased region" description="Polar residues" evidence="13">
    <location>
        <begin position="285"/>
        <end position="304"/>
    </location>
</feature>
<dbReference type="GO" id="GO:0034244">
    <property type="term" value="P:negative regulation of transcription elongation by RNA polymerase II"/>
    <property type="evidence" value="ECO:0007669"/>
    <property type="project" value="TreeGrafter"/>
</dbReference>
<feature type="domain" description="RRM" evidence="15">
    <location>
        <begin position="164"/>
        <end position="234"/>
    </location>
</feature>
<dbReference type="InterPro" id="IPR000504">
    <property type="entry name" value="RRM_dom"/>
</dbReference>
<feature type="compositionally biased region" description="Polar residues" evidence="13">
    <location>
        <begin position="131"/>
        <end position="160"/>
    </location>
</feature>
<keyword evidence="10" id="KW-0539">Nucleus</keyword>
<evidence type="ECO:0000313" key="17">
    <source>
        <dbReference type="WBParaSite" id="SMUV_0000179701-mRNA-1"/>
    </source>
</evidence>
<feature type="transmembrane region" description="Helical" evidence="14">
    <location>
        <begin position="80"/>
        <end position="105"/>
    </location>
</feature>
<feature type="region of interest" description="Disordered" evidence="13">
    <location>
        <begin position="236"/>
        <end position="336"/>
    </location>
</feature>
<evidence type="ECO:0000256" key="11">
    <source>
        <dbReference type="PROSITE-ProRule" id="PRU00176"/>
    </source>
</evidence>
<dbReference type="STRING" id="451379.A0A0N5ACC1"/>
<dbReference type="Proteomes" id="UP000046393">
    <property type="component" value="Unplaced"/>
</dbReference>
<keyword evidence="5" id="KW-0158">Chromosome</keyword>
<evidence type="ECO:0000256" key="7">
    <source>
        <dbReference type="ARBA" id="ARBA00022884"/>
    </source>
</evidence>
<sequence length="336" mass="37725">MFEKLKAVRRAIVAANRANVSVSSGEAAKIESKNAKKSIRQAEEATEEVKRKVMSGAINLKKANERSTFKRSKVLEKRRVSSVVSNSIIIFYLCFDYALSVFGGIKRTFCVQYENENDGKLKLDTFDHGNSSGNEMLSPTSTSFHSPSYAQDGQDSSSRVNRGPTLYVRGYDLQSESLHKAFEKFGRIIRIFVEDRKKSAFITLGTTEQAEEAMKEMDGNMVNGITLRVSFARRQNQNGPSRNMNSFLRRRPGPCGDRANERASEHRSPCISQTADFDNEAAEQFSPQSKKTSSVQMAWNQATERASNARHRNNSRTLIDYTDDSNYTTGDMDPSD</sequence>
<dbReference type="InterPro" id="IPR033102">
    <property type="entry name" value="NELFE"/>
</dbReference>
<accession>A0A0N5ACC1</accession>
<feature type="compositionally biased region" description="Polar residues" evidence="13">
    <location>
        <begin position="236"/>
        <end position="246"/>
    </location>
</feature>
<dbReference type="WBParaSite" id="SMUV_0000179701-mRNA-1">
    <property type="protein sequence ID" value="SMUV_0000179701-mRNA-1"/>
    <property type="gene ID" value="SMUV_0000179701"/>
</dbReference>
<feature type="coiled-coil region" evidence="12">
    <location>
        <begin position="25"/>
        <end position="52"/>
    </location>
</feature>
<keyword evidence="14" id="KW-1133">Transmembrane helix</keyword>
<evidence type="ECO:0000256" key="6">
    <source>
        <dbReference type="ARBA" id="ARBA00022491"/>
    </source>
</evidence>
<keyword evidence="14" id="KW-0812">Transmembrane</keyword>
<keyword evidence="14" id="KW-0472">Membrane</keyword>
<evidence type="ECO:0000256" key="4">
    <source>
        <dbReference type="ARBA" id="ARBA00014464"/>
    </source>
</evidence>
<dbReference type="AlphaFoldDB" id="A0A0N5ACC1"/>
<evidence type="ECO:0000256" key="14">
    <source>
        <dbReference type="SAM" id="Phobius"/>
    </source>
</evidence>